<evidence type="ECO:0000313" key="4">
    <source>
        <dbReference type="Proteomes" id="UP000613840"/>
    </source>
</evidence>
<dbReference type="Proteomes" id="UP000613840">
    <property type="component" value="Unassembled WGS sequence"/>
</dbReference>
<dbReference type="Pfam" id="PF08751">
    <property type="entry name" value="TrwC"/>
    <property type="match status" value="1"/>
</dbReference>
<protein>
    <recommendedName>
        <fullName evidence="2">TrwC relaxase domain-containing protein</fullName>
    </recommendedName>
</protein>
<dbReference type="InterPro" id="IPR014862">
    <property type="entry name" value="TrwC"/>
</dbReference>
<dbReference type="AlphaFoldDB" id="A0A917S0P2"/>
<evidence type="ECO:0000313" key="3">
    <source>
        <dbReference type="EMBL" id="GGL48857.1"/>
    </source>
</evidence>
<keyword evidence="4" id="KW-1185">Reference proteome</keyword>
<name>A0A917S0P2_9ACTN</name>
<dbReference type="NCBIfam" id="NF041492">
    <property type="entry name" value="MobF"/>
    <property type="match status" value="1"/>
</dbReference>
<evidence type="ECO:0000256" key="1">
    <source>
        <dbReference type="SAM" id="MobiDB-lite"/>
    </source>
</evidence>
<feature type="domain" description="TrwC relaxase" evidence="2">
    <location>
        <begin position="22"/>
        <end position="376"/>
    </location>
</feature>
<accession>A0A917S0P2</accession>
<feature type="region of interest" description="Disordered" evidence="1">
    <location>
        <begin position="1142"/>
        <end position="1200"/>
    </location>
</feature>
<dbReference type="SUPFAM" id="SSF55464">
    <property type="entry name" value="Origin of replication-binding domain, RBD-like"/>
    <property type="match status" value="1"/>
</dbReference>
<dbReference type="Pfam" id="PF13604">
    <property type="entry name" value="AAA_30"/>
    <property type="match status" value="1"/>
</dbReference>
<reference evidence="3" key="1">
    <citation type="journal article" date="2014" name="Int. J. Syst. Evol. Microbiol.">
        <title>Complete genome sequence of Corynebacterium casei LMG S-19264T (=DSM 44701T), isolated from a smear-ripened cheese.</title>
        <authorList>
            <consortium name="US DOE Joint Genome Institute (JGI-PGF)"/>
            <person name="Walter F."/>
            <person name="Albersmeier A."/>
            <person name="Kalinowski J."/>
            <person name="Ruckert C."/>
        </authorList>
    </citation>
    <scope>NUCLEOTIDE SEQUENCE</scope>
    <source>
        <strain evidence="3">CGMCC 4.7306</strain>
    </source>
</reference>
<evidence type="ECO:0000259" key="2">
    <source>
        <dbReference type="Pfam" id="PF08751"/>
    </source>
</evidence>
<dbReference type="Gene3D" id="2.30.30.940">
    <property type="match status" value="1"/>
</dbReference>
<dbReference type="SUPFAM" id="SSF52540">
    <property type="entry name" value="P-loop containing nucleoside triphosphate hydrolases"/>
    <property type="match status" value="2"/>
</dbReference>
<dbReference type="Gene3D" id="3.40.50.300">
    <property type="entry name" value="P-loop containing nucleotide triphosphate hydrolases"/>
    <property type="match status" value="2"/>
</dbReference>
<feature type="compositionally biased region" description="Basic and acidic residues" evidence="1">
    <location>
        <begin position="1181"/>
        <end position="1200"/>
    </location>
</feature>
<sequence>MHHEVTPAHLTGVTVSMRVMSAGSGYQYLLQSVAAGDGNRPLTTPLIRYYAEKGTPPGYWLGTGVHGLGTNEQRIEPGGTVTEDHLRRLLGQGRDPLTNDPLGLPYLRHKKVEERIAGRVEHLAPELSADERAVAVERIEVEERERGTRRTVAGYDYTFSVPKSVSALWAVADAAVQARIVEAHHQAVADVVALMERDVAATRVGHAGVAQVATRGLIATAYDHYDSRAADPQLHTHVVIANKAQGEDGKWRSLDGRPMHQAVVAISEHYNALLADHLTRSLGLGWEQRERGRDRNPAWEIVGVPDELIAEFSSRSAAIEAETDRLIDTYLTEHGHRPDQRAVLRLRQQATLSTRPDKAHSSLAELTEQWRRRADRVLGQDAETWADRLIATSNGTVIVRAEDVSRDELAALGQAVVEQVQEKRSTWGRWNLSAEASRQTIGLRFATVEDREAVIGLITDAAEAASLRLTPPELTAAPAAFQRSDGSSVFRPRHSILYTSTALLAAEDRLLDLSRATIGPALDPAGAAQVAASPDQRGRVLSADQRSVVERIATSGRTVDVLVGPAGAGKTLALGGLRRAWEAEHGSGSVIGLAPSAAAADVLASDLGIATENTAKWLYEHVHGRWDLRAGELVIVDEASLAGTMLLDQLTTHAADLGAKVLLAGDPAQLAAVDAGGAFGLLVRDRNNTDDEGAPELADIRRFKNEWEKGASLRLRRGDTEVIDLYDEQGRIVGGDHDTMLDAAYHAWQNDIAAGRSSILIAETSDTVTALNQRARADRILAGQVAVEGVALHDGTAAGAGDTIVTRNNDRRLTTGKGWVKNGDTWTVVDAHTDGSLTVQRPGARGRRGRVVLPADYVAEHVELGYAITAHRAQGATVDTAHLVVHSSSMTREAFYVAMTRGRLANVAYVATDEAHLEEHQHTPGYEDEVTARTILYGVLQHEGAEKSAHETIEAEQEKWSSIGQLAAEYETIAQAAQHQRFATAVATSGLADEQARAVVAGESFGALVAQLRRTEADGHQPEQLLSRAVRAGGLDDAKDPAAVLAARLAKLTAARTGGTRPRHRPRYIAGLIPEATGAMPTDMHRTLTELRHLIEQRAAVLVSQAVHEGRPWVRRLGPPPADPARRAEWEQQVRMIAANRDRYDITGSDPLGPAPSGQGQRLDYQRADTAARRAQATANEDIRRRGPEQQIDPGRDLSR</sequence>
<gene>
    <name evidence="3" type="ORF">GCM10011575_03590</name>
</gene>
<dbReference type="CDD" id="cd18809">
    <property type="entry name" value="SF1_C_RecD"/>
    <property type="match status" value="1"/>
</dbReference>
<comment type="caution">
    <text evidence="3">The sequence shown here is derived from an EMBL/GenBank/DDBJ whole genome shotgun (WGS) entry which is preliminary data.</text>
</comment>
<proteinExistence type="predicted"/>
<reference evidence="3" key="2">
    <citation type="submission" date="2020-09" db="EMBL/GenBank/DDBJ databases">
        <authorList>
            <person name="Sun Q."/>
            <person name="Zhou Y."/>
        </authorList>
    </citation>
    <scope>NUCLEOTIDE SEQUENCE</scope>
    <source>
        <strain evidence="3">CGMCC 4.7306</strain>
    </source>
</reference>
<dbReference type="InterPro" id="IPR027417">
    <property type="entry name" value="P-loop_NTPase"/>
</dbReference>
<organism evidence="3 4">
    <name type="scientific">Microlunatus endophyticus</name>
    <dbReference type="NCBI Taxonomy" id="1716077"/>
    <lineage>
        <taxon>Bacteria</taxon>
        <taxon>Bacillati</taxon>
        <taxon>Actinomycetota</taxon>
        <taxon>Actinomycetes</taxon>
        <taxon>Propionibacteriales</taxon>
        <taxon>Propionibacteriaceae</taxon>
        <taxon>Microlunatus</taxon>
    </lineage>
</organism>
<dbReference type="EMBL" id="BMMZ01000001">
    <property type="protein sequence ID" value="GGL48857.1"/>
    <property type="molecule type" value="Genomic_DNA"/>
</dbReference>